<organism evidence="1 2">
    <name type="scientific">Nannochloropsis gaditana</name>
    <dbReference type="NCBI Taxonomy" id="72520"/>
    <lineage>
        <taxon>Eukaryota</taxon>
        <taxon>Sar</taxon>
        <taxon>Stramenopiles</taxon>
        <taxon>Ochrophyta</taxon>
        <taxon>Eustigmatophyceae</taxon>
        <taxon>Eustigmatales</taxon>
        <taxon>Monodopsidaceae</taxon>
        <taxon>Nannochloropsis</taxon>
    </lineage>
</organism>
<name>W7TRA7_9STRA</name>
<accession>W7TRA7</accession>
<proteinExistence type="predicted"/>
<reference evidence="1 2" key="1">
    <citation type="journal article" date="2014" name="Mol. Plant">
        <title>Chromosome Scale Genome Assembly and Transcriptome Profiling of Nannochloropsis gaditana in Nitrogen Depletion.</title>
        <authorList>
            <person name="Corteggiani Carpinelli E."/>
            <person name="Telatin A."/>
            <person name="Vitulo N."/>
            <person name="Forcato C."/>
            <person name="D'Angelo M."/>
            <person name="Schiavon R."/>
            <person name="Vezzi A."/>
            <person name="Giacometti G.M."/>
            <person name="Morosinotto T."/>
            <person name="Valle G."/>
        </authorList>
    </citation>
    <scope>NUCLEOTIDE SEQUENCE [LARGE SCALE GENOMIC DNA]</scope>
    <source>
        <strain evidence="1 2">B-31</strain>
    </source>
</reference>
<comment type="caution">
    <text evidence="1">The sequence shown here is derived from an EMBL/GenBank/DDBJ whole genome shotgun (WGS) entry which is preliminary data.</text>
</comment>
<dbReference type="EMBL" id="AZIL01000780">
    <property type="protein sequence ID" value="EWM26028.1"/>
    <property type="molecule type" value="Genomic_DNA"/>
</dbReference>
<evidence type="ECO:0000313" key="2">
    <source>
        <dbReference type="Proteomes" id="UP000019335"/>
    </source>
</evidence>
<dbReference type="AlphaFoldDB" id="W7TRA7"/>
<gene>
    <name evidence="1" type="ORF">Naga_100629g5</name>
</gene>
<sequence>MSFKLLSPLCPLRNSENRHGQGSKSRTFQALLTESKKKGVGPSMPPRDTLILLLHYTKILTEQEKVIGFLCALWGETNVTTRILLVF</sequence>
<protein>
    <submittedName>
        <fullName evidence="1">Uncharacterized protein</fullName>
    </submittedName>
</protein>
<dbReference type="Proteomes" id="UP000019335">
    <property type="component" value="Chromosome 9"/>
</dbReference>
<evidence type="ECO:0000313" key="1">
    <source>
        <dbReference type="EMBL" id="EWM26028.1"/>
    </source>
</evidence>
<keyword evidence="2" id="KW-1185">Reference proteome</keyword>